<dbReference type="Proteomes" id="UP000245622">
    <property type="component" value="Chromosome 1"/>
</dbReference>
<dbReference type="PANTHER" id="PTHR37810:SF9">
    <property type="entry name" value="MEMBRANE PROTEIN"/>
    <property type="match status" value="1"/>
</dbReference>
<protein>
    <recommendedName>
        <fullName evidence="6">DUF1648 domain-containing protein</fullName>
    </recommendedName>
</protein>
<keyword evidence="1" id="KW-1133">Transmembrane helix</keyword>
<evidence type="ECO:0000313" key="4">
    <source>
        <dbReference type="EMBL" id="CED93662.1"/>
    </source>
</evidence>
<evidence type="ECO:0008006" key="6">
    <source>
        <dbReference type="Google" id="ProtNLM"/>
    </source>
</evidence>
<feature type="transmembrane region" description="Helical" evidence="1">
    <location>
        <begin position="6"/>
        <end position="27"/>
    </location>
</feature>
<feature type="transmembrane region" description="Helical" evidence="1">
    <location>
        <begin position="200"/>
        <end position="221"/>
    </location>
</feature>
<feature type="domain" description="DUF1648" evidence="2">
    <location>
        <begin position="159"/>
        <end position="204"/>
    </location>
</feature>
<keyword evidence="1" id="KW-0472">Membrane</keyword>
<dbReference type="AlphaFoldDB" id="A0A1V1I096"/>
<dbReference type="GeneID" id="82205089"/>
<evidence type="ECO:0000259" key="3">
    <source>
        <dbReference type="Pfam" id="PF19124"/>
    </source>
</evidence>
<dbReference type="GO" id="GO:0009636">
    <property type="term" value="P:response to toxic substance"/>
    <property type="evidence" value="ECO:0007669"/>
    <property type="project" value="TreeGrafter"/>
</dbReference>
<reference evidence="4 5" key="1">
    <citation type="submission" date="2014-04" db="EMBL/GenBank/DDBJ databases">
        <authorList>
            <person name="Hornung B.V."/>
        </authorList>
    </citation>
    <scope>NUCLEOTIDE SEQUENCE [LARGE SCALE GENOMIC DNA]</scope>
    <source>
        <strain evidence="4 5">CRIB</strain>
    </source>
</reference>
<accession>A0A1V1I096</accession>
<evidence type="ECO:0000313" key="5">
    <source>
        <dbReference type="Proteomes" id="UP000245622"/>
    </source>
</evidence>
<sequence>MKNIIGDTVFIIIILFIHLLVISTQLISSKDYFYGVYIRSIELDDNFKNKIGKGFKFSLNKGLLIVIMIYFIVKFLFMLNTGINILLISCIYLFIAYINLKKAYTKVKEYKNKYITEHNIEINKKYDKFNNVYKDKELTLIQNKVVKKFKVLFGVCVGLSILSFLYVAINYKSMPETIITHWGANGEPDVFSRKSIKDVFLMNFIDLSMVILLVYIFLGSLRSRIYIDNDKKDEKLIKAKKYLNGIGYSSLLLILSMQSMTTVIPIYIVKQENIPIAIVIIGCIVPIFITVALIYFYIMITSLNTKDKSVYKMESDDEKWIYGFIYYNKDDPQFLVQKRLGAGWSVNMANPKGKIFTALLFIITVVSLVLPFI</sequence>
<dbReference type="InterPro" id="IPR043831">
    <property type="entry name" value="DUF5808"/>
</dbReference>
<proteinExistence type="predicted"/>
<feature type="transmembrane region" description="Helical" evidence="1">
    <location>
        <begin position="274"/>
        <end position="298"/>
    </location>
</feature>
<dbReference type="Pfam" id="PF07853">
    <property type="entry name" value="DUF1648"/>
    <property type="match status" value="1"/>
</dbReference>
<dbReference type="InterPro" id="IPR012867">
    <property type="entry name" value="DUF1648"/>
</dbReference>
<gene>
    <name evidence="4" type="ORF">CRIB_911</name>
</gene>
<dbReference type="KEGG" id="ril:CRIB_911"/>
<feature type="transmembrane region" description="Helical" evidence="1">
    <location>
        <begin position="58"/>
        <end position="77"/>
    </location>
</feature>
<feature type="transmembrane region" description="Helical" evidence="1">
    <location>
        <begin position="355"/>
        <end position="372"/>
    </location>
</feature>
<name>A0A1V1I096_9FIRM</name>
<dbReference type="Pfam" id="PF19124">
    <property type="entry name" value="DUF5808"/>
    <property type="match status" value="1"/>
</dbReference>
<feature type="transmembrane region" description="Helical" evidence="1">
    <location>
        <begin position="151"/>
        <end position="169"/>
    </location>
</feature>
<evidence type="ECO:0000259" key="2">
    <source>
        <dbReference type="Pfam" id="PF07853"/>
    </source>
</evidence>
<feature type="domain" description="DUF5808" evidence="3">
    <location>
        <begin position="329"/>
        <end position="354"/>
    </location>
</feature>
<evidence type="ECO:0000256" key="1">
    <source>
        <dbReference type="SAM" id="Phobius"/>
    </source>
</evidence>
<organism evidence="4 5">
    <name type="scientific">Romboutsia ilealis</name>
    <dbReference type="NCBI Taxonomy" id="1115758"/>
    <lineage>
        <taxon>Bacteria</taxon>
        <taxon>Bacillati</taxon>
        <taxon>Bacillota</taxon>
        <taxon>Clostridia</taxon>
        <taxon>Peptostreptococcales</taxon>
        <taxon>Peptostreptococcaceae</taxon>
        <taxon>Romboutsia</taxon>
    </lineage>
</organism>
<keyword evidence="5" id="KW-1185">Reference proteome</keyword>
<feature type="transmembrane region" description="Helical" evidence="1">
    <location>
        <begin position="242"/>
        <end position="268"/>
    </location>
</feature>
<keyword evidence="1" id="KW-0812">Transmembrane</keyword>
<dbReference type="EMBL" id="LN555523">
    <property type="protein sequence ID" value="CED93662.1"/>
    <property type="molecule type" value="Genomic_DNA"/>
</dbReference>
<dbReference type="PANTHER" id="PTHR37810">
    <property type="entry name" value="IMMUNITY PROTEIN SDPI"/>
    <property type="match status" value="1"/>
</dbReference>
<feature type="transmembrane region" description="Helical" evidence="1">
    <location>
        <begin position="83"/>
        <end position="100"/>
    </location>
</feature>
<dbReference type="RefSeq" id="WP_180703359.1">
    <property type="nucleotide sequence ID" value="NZ_CAPEHT010000010.1"/>
</dbReference>